<keyword evidence="11" id="KW-0328">Glycosyltransferase</keyword>
<evidence type="ECO:0000256" key="4">
    <source>
        <dbReference type="ARBA" id="ARBA00011496"/>
    </source>
</evidence>
<evidence type="ECO:0000256" key="7">
    <source>
        <dbReference type="ARBA" id="ARBA00025246"/>
    </source>
</evidence>
<dbReference type="InterPro" id="IPR004516">
    <property type="entry name" value="HisRS/HisZ"/>
</dbReference>
<evidence type="ECO:0000256" key="1">
    <source>
        <dbReference type="ARBA" id="ARBA00004496"/>
    </source>
</evidence>
<dbReference type="InterPro" id="IPR004517">
    <property type="entry name" value="HisZ"/>
</dbReference>
<comment type="function">
    <text evidence="7 8">Required for the first step of histidine biosynthesis. May allow the feedback regulation of ATP phosphoribosyltransferase activity by histidine.</text>
</comment>
<evidence type="ECO:0000256" key="6">
    <source>
        <dbReference type="ARBA" id="ARBA00022490"/>
    </source>
</evidence>
<organism evidence="11 12">
    <name type="scientific">Suttonella ornithocola</name>
    <dbReference type="NCBI Taxonomy" id="279832"/>
    <lineage>
        <taxon>Bacteria</taxon>
        <taxon>Pseudomonadati</taxon>
        <taxon>Pseudomonadota</taxon>
        <taxon>Gammaproteobacteria</taxon>
        <taxon>Cardiobacteriales</taxon>
        <taxon>Cardiobacteriaceae</taxon>
        <taxon>Suttonella</taxon>
    </lineage>
</organism>
<sequence length="359" mass="40082">MLPEDIIELLPDNAALVEKVRREFLDNVATWGYQLVIPPLAEFLDSLLAGSENLDLQTFKITDQQSGRMMGVRADITPQIARIDAHRLPTDEVSRFAYCGEVLRTRSESIQPRRNPLIAGAELYGVPAVSGDIEIMALLLDCIEQFAITDSVLDIGHSGIFSGLVEVYQLNGEQRRQLKSALSGLKRPEIALWAESTAYSSNYLEDVQFLLDSPLNDGDLKAFKERFYHRHPLFNRAIDELEIAFSTLSKFFPQQDLKIDFASVGNYGYHSGLLFALYAEGHYDAIARGGRYDGLGEVYGRARAATGFSIDLLTLCQLLTPVSTPCLEMTPLPQTAEAFAEIKRQRCQGKAIGFQHRDE</sequence>
<dbReference type="InterPro" id="IPR045864">
    <property type="entry name" value="aa-tRNA-synth_II/BPL/LPL"/>
</dbReference>
<protein>
    <recommendedName>
        <fullName evidence="5 8">ATP phosphoribosyltransferase regulatory subunit</fullName>
    </recommendedName>
</protein>
<dbReference type="GO" id="GO:0000105">
    <property type="term" value="P:L-histidine biosynthetic process"/>
    <property type="evidence" value="ECO:0007669"/>
    <property type="project" value="UniProtKB-UniRule"/>
</dbReference>
<evidence type="ECO:0000256" key="8">
    <source>
        <dbReference type="HAMAP-Rule" id="MF_00125"/>
    </source>
</evidence>
<dbReference type="GO" id="GO:0004821">
    <property type="term" value="F:histidine-tRNA ligase activity"/>
    <property type="evidence" value="ECO:0007669"/>
    <property type="project" value="TreeGrafter"/>
</dbReference>
<dbReference type="Pfam" id="PF13393">
    <property type="entry name" value="tRNA-synt_His"/>
    <property type="match status" value="1"/>
</dbReference>
<evidence type="ECO:0000256" key="5">
    <source>
        <dbReference type="ARBA" id="ARBA00020397"/>
    </source>
</evidence>
<comment type="subunit">
    <text evidence="4 8">Heteromultimer composed of HisG and HisZ subunits.</text>
</comment>
<dbReference type="AlphaFoldDB" id="A0A380ML55"/>
<keyword evidence="8" id="KW-0368">Histidine biosynthesis</keyword>
<gene>
    <name evidence="8 11" type="primary">hisZ</name>
    <name evidence="11" type="ORF">NCTC13337_00201</name>
</gene>
<dbReference type="InterPro" id="IPR041715">
    <property type="entry name" value="HisRS-like_core"/>
</dbReference>
<dbReference type="PIRSF" id="PIRSF001549">
    <property type="entry name" value="His-tRNA_synth"/>
    <property type="match status" value="1"/>
</dbReference>
<dbReference type="GO" id="GO:0005737">
    <property type="term" value="C:cytoplasm"/>
    <property type="evidence" value="ECO:0007669"/>
    <property type="project" value="UniProtKB-SubCell"/>
</dbReference>
<keyword evidence="6 8" id="KW-0963">Cytoplasm</keyword>
<proteinExistence type="inferred from homology"/>
<comment type="similarity">
    <text evidence="3 8">Belongs to the class-II aminoacyl-tRNA synthetase family. HisZ subfamily.</text>
</comment>
<comment type="subcellular location">
    <subcellularLocation>
        <location evidence="1 8">Cytoplasm</location>
    </subcellularLocation>
</comment>
<dbReference type="SUPFAM" id="SSF55681">
    <property type="entry name" value="Class II aaRS and biotin synthetases"/>
    <property type="match status" value="1"/>
</dbReference>
<dbReference type="PANTHER" id="PTHR43707">
    <property type="entry name" value="HISTIDYL-TRNA SYNTHETASE"/>
    <property type="match status" value="1"/>
</dbReference>
<evidence type="ECO:0000259" key="10">
    <source>
        <dbReference type="Pfam" id="PF13393"/>
    </source>
</evidence>
<comment type="pathway">
    <text evidence="2 8">Amino-acid biosynthesis; L-histidine biosynthesis; L-histidine from 5-phospho-alpha-D-ribose 1-diphosphate: step 1/9.</text>
</comment>
<feature type="binding site" evidence="9">
    <location>
        <position position="104"/>
    </location>
    <ligand>
        <name>L-histidine</name>
        <dbReference type="ChEBI" id="CHEBI:57595"/>
    </ligand>
</feature>
<keyword evidence="11" id="KW-0808">Transferase</keyword>
<evidence type="ECO:0000256" key="3">
    <source>
        <dbReference type="ARBA" id="ARBA00005539"/>
    </source>
</evidence>
<keyword evidence="8" id="KW-0028">Amino-acid biosynthesis</keyword>
<dbReference type="GO" id="GO:0016757">
    <property type="term" value="F:glycosyltransferase activity"/>
    <property type="evidence" value="ECO:0007669"/>
    <property type="project" value="UniProtKB-KW"/>
</dbReference>
<dbReference type="Gene3D" id="3.30.930.10">
    <property type="entry name" value="Bira Bifunctional Protein, Domain 2"/>
    <property type="match status" value="1"/>
</dbReference>
<dbReference type="NCBIfam" id="NF009086">
    <property type="entry name" value="PRK12421.1"/>
    <property type="match status" value="1"/>
</dbReference>
<evidence type="ECO:0000313" key="11">
    <source>
        <dbReference type="EMBL" id="SUO93379.1"/>
    </source>
</evidence>
<accession>A0A380ML55</accession>
<feature type="binding site" evidence="9">
    <location>
        <position position="122"/>
    </location>
    <ligand>
        <name>L-histidine</name>
        <dbReference type="ChEBI" id="CHEBI:57595"/>
    </ligand>
</feature>
<reference evidence="11 12" key="1">
    <citation type="submission" date="2018-06" db="EMBL/GenBank/DDBJ databases">
        <authorList>
            <consortium name="Pathogen Informatics"/>
            <person name="Doyle S."/>
        </authorList>
    </citation>
    <scope>NUCLEOTIDE SEQUENCE [LARGE SCALE GENOMIC DNA]</scope>
    <source>
        <strain evidence="11 12">NCTC13337</strain>
    </source>
</reference>
<evidence type="ECO:0000256" key="2">
    <source>
        <dbReference type="ARBA" id="ARBA00004667"/>
    </source>
</evidence>
<comment type="miscellaneous">
    <text evidence="8">This function is generally fulfilled by the C-terminal part of HisG, which is missing in some bacteria such as this one.</text>
</comment>
<dbReference type="UniPathway" id="UPA00031">
    <property type="reaction ID" value="UER00006"/>
</dbReference>
<dbReference type="HAMAP" id="MF_00125">
    <property type="entry name" value="HisZ"/>
    <property type="match status" value="1"/>
</dbReference>
<dbReference type="EMBL" id="UHIC01000001">
    <property type="protein sequence ID" value="SUO93379.1"/>
    <property type="molecule type" value="Genomic_DNA"/>
</dbReference>
<dbReference type="GO" id="GO:0006427">
    <property type="term" value="P:histidyl-tRNA aminoacylation"/>
    <property type="evidence" value="ECO:0007669"/>
    <property type="project" value="TreeGrafter"/>
</dbReference>
<name>A0A380ML55_9GAMM</name>
<feature type="domain" description="Class II Histidinyl-tRNA synthetase (HisRS)-like catalytic core" evidence="10">
    <location>
        <begin position="7"/>
        <end position="314"/>
    </location>
</feature>
<keyword evidence="12" id="KW-1185">Reference proteome</keyword>
<evidence type="ECO:0000313" key="12">
    <source>
        <dbReference type="Proteomes" id="UP000254601"/>
    </source>
</evidence>
<dbReference type="Proteomes" id="UP000254601">
    <property type="component" value="Unassembled WGS sequence"/>
</dbReference>
<evidence type="ECO:0000256" key="9">
    <source>
        <dbReference type="PIRSR" id="PIRSR001549-1"/>
    </source>
</evidence>
<feature type="binding site" evidence="9">
    <location>
        <begin position="75"/>
        <end position="77"/>
    </location>
    <ligand>
        <name>L-histidine</name>
        <dbReference type="ChEBI" id="CHEBI:57595"/>
    </ligand>
</feature>
<dbReference type="PANTHER" id="PTHR43707:SF1">
    <property type="entry name" value="HISTIDINE--TRNA LIGASE, MITOCHONDRIAL-RELATED"/>
    <property type="match status" value="1"/>
</dbReference>